<keyword evidence="1" id="KW-0732">Signal</keyword>
<sequence>MQSEVAIFSGAWAVVVAACRAACAGIALTAALACLVATLPAAAREPWRVPVDDLPRVVYSDAERLDIHDAQVGIVTGAHVGSYAELGDDIVRLLNDRAGRSLRILAVTGQGSINSVDDLRNLRGIDFAIVQSDVLEAYEGTPAGAELRRTLRYVSRLHTEQLHVLTRTSVAGDDAVDVCALAGRRITVNVGGPRSGTALTVRTIMQGMLGLDLAFDPSTSGSEGLKQLADGRVDALAFVVGKPASLFRDISPEDFDRLGLRFLAVPVARLETGCAGGPQPAVRLSGTSYEASAITAADYPALLAIGEEIPTIGVPAVLAAYAWPEGKGRFAQARRFVEALFARGTAASGGFGDAARGFSPKWCGIDFARDVRGLERFSVAADLVAAAAPGSLRIDCAGATRSLAPVAPAPDCGSEAGVLKAFADWYETQPDRSTAPDLVARAYTDFRARVCRP</sequence>
<comment type="caution">
    <text evidence="2">The sequence shown here is derived from an EMBL/GenBank/DDBJ whole genome shotgun (WGS) entry which is preliminary data.</text>
</comment>
<organism evidence="2 3">
    <name type="scientific">Methylobrevis albus</name>
    <dbReference type="NCBI Taxonomy" id="2793297"/>
    <lineage>
        <taxon>Bacteria</taxon>
        <taxon>Pseudomonadati</taxon>
        <taxon>Pseudomonadota</taxon>
        <taxon>Alphaproteobacteria</taxon>
        <taxon>Hyphomicrobiales</taxon>
        <taxon>Pleomorphomonadaceae</taxon>
        <taxon>Methylobrevis</taxon>
    </lineage>
</organism>
<reference evidence="2" key="1">
    <citation type="submission" date="2020-12" db="EMBL/GenBank/DDBJ databases">
        <title>Methylobrevis albus sp. nov., isolated from fresh water lack sediment.</title>
        <authorList>
            <person name="Zou Q."/>
        </authorList>
    </citation>
    <scope>NUCLEOTIDE SEQUENCE</scope>
    <source>
        <strain evidence="2">L22</strain>
    </source>
</reference>
<evidence type="ECO:0000313" key="3">
    <source>
        <dbReference type="Proteomes" id="UP000631694"/>
    </source>
</evidence>
<evidence type="ECO:0008006" key="4">
    <source>
        <dbReference type="Google" id="ProtNLM"/>
    </source>
</evidence>
<evidence type="ECO:0000313" key="2">
    <source>
        <dbReference type="EMBL" id="MBH0238571.1"/>
    </source>
</evidence>
<dbReference type="Pfam" id="PF16868">
    <property type="entry name" value="NMT1_3"/>
    <property type="match status" value="1"/>
</dbReference>
<dbReference type="RefSeq" id="WP_197311634.1">
    <property type="nucleotide sequence ID" value="NZ_JADZLT010000050.1"/>
</dbReference>
<dbReference type="AlphaFoldDB" id="A0A931N0A0"/>
<evidence type="ECO:0000256" key="1">
    <source>
        <dbReference type="SAM" id="SignalP"/>
    </source>
</evidence>
<feature type="chain" id="PRO_5047475772" description="TRAP transporter solute receptor, TAXI family" evidence="1">
    <location>
        <begin position="44"/>
        <end position="453"/>
    </location>
</feature>
<proteinExistence type="predicted"/>
<dbReference type="SUPFAM" id="SSF53850">
    <property type="entry name" value="Periplasmic binding protein-like II"/>
    <property type="match status" value="1"/>
</dbReference>
<dbReference type="InterPro" id="IPR011852">
    <property type="entry name" value="TRAP_TAXI"/>
</dbReference>
<feature type="signal peptide" evidence="1">
    <location>
        <begin position="1"/>
        <end position="43"/>
    </location>
</feature>
<dbReference type="EMBL" id="JADZLT010000050">
    <property type="protein sequence ID" value="MBH0238571.1"/>
    <property type="molecule type" value="Genomic_DNA"/>
</dbReference>
<dbReference type="PANTHER" id="PTHR42941">
    <property type="entry name" value="SLL1037 PROTEIN"/>
    <property type="match status" value="1"/>
</dbReference>
<keyword evidence="3" id="KW-1185">Reference proteome</keyword>
<dbReference type="Proteomes" id="UP000631694">
    <property type="component" value="Unassembled WGS sequence"/>
</dbReference>
<gene>
    <name evidence="2" type="ORF">I5731_12115</name>
</gene>
<dbReference type="Gene3D" id="3.40.190.10">
    <property type="entry name" value="Periplasmic binding protein-like II"/>
    <property type="match status" value="1"/>
</dbReference>
<accession>A0A931N0A0</accession>
<name>A0A931N0A0_9HYPH</name>
<protein>
    <recommendedName>
        <fullName evidence="4">TRAP transporter solute receptor, TAXI family</fullName>
    </recommendedName>
</protein>
<dbReference type="PANTHER" id="PTHR42941:SF1">
    <property type="entry name" value="SLL1037 PROTEIN"/>
    <property type="match status" value="1"/>
</dbReference>